<gene>
    <name evidence="1" type="ORF">G7K_2287-t1</name>
</gene>
<proteinExistence type="predicted"/>
<sequence>MLMHRHGGGTTLRGLFTVYRLLRAGIEHDLLFYASVMEAREARLARGSATMYTFYTFCTKVRVEVAQ</sequence>
<evidence type="ECO:0000313" key="1">
    <source>
        <dbReference type="EMBL" id="GAO48100.1"/>
    </source>
</evidence>
<evidence type="ECO:0000313" key="2">
    <source>
        <dbReference type="Proteomes" id="UP000033140"/>
    </source>
</evidence>
<accession>A0A0E9NFB5</accession>
<reference evidence="1 2" key="1">
    <citation type="journal article" date="2011" name="J. Gen. Appl. Microbiol.">
        <title>Draft genome sequencing of the enigmatic yeast Saitoella complicata.</title>
        <authorList>
            <person name="Nishida H."/>
            <person name="Hamamoto M."/>
            <person name="Sugiyama J."/>
        </authorList>
    </citation>
    <scope>NUCLEOTIDE SEQUENCE [LARGE SCALE GENOMIC DNA]</scope>
    <source>
        <strain evidence="1 2">NRRL Y-17804</strain>
    </source>
</reference>
<reference evidence="1 2" key="2">
    <citation type="journal article" date="2014" name="J. Gen. Appl. Microbiol.">
        <title>The early diverging ascomycetous budding yeast Saitoella complicata has three histone deacetylases belonging to the Clr6, Hos2, and Rpd3 lineages.</title>
        <authorList>
            <person name="Nishida H."/>
            <person name="Matsumoto T."/>
            <person name="Kondo S."/>
            <person name="Hamamoto M."/>
            <person name="Yoshikawa H."/>
        </authorList>
    </citation>
    <scope>NUCLEOTIDE SEQUENCE [LARGE SCALE GENOMIC DNA]</scope>
    <source>
        <strain evidence="1 2">NRRL Y-17804</strain>
    </source>
</reference>
<dbReference type="EMBL" id="BACD03000012">
    <property type="protein sequence ID" value="GAO48100.1"/>
    <property type="molecule type" value="Genomic_DNA"/>
</dbReference>
<dbReference type="Proteomes" id="UP000033140">
    <property type="component" value="Unassembled WGS sequence"/>
</dbReference>
<organism evidence="1 2">
    <name type="scientific">Saitoella complicata (strain BCRC 22490 / CBS 7301 / JCM 7358 / NBRC 10748 / NRRL Y-17804)</name>
    <dbReference type="NCBI Taxonomy" id="698492"/>
    <lineage>
        <taxon>Eukaryota</taxon>
        <taxon>Fungi</taxon>
        <taxon>Dikarya</taxon>
        <taxon>Ascomycota</taxon>
        <taxon>Taphrinomycotina</taxon>
        <taxon>Taphrinomycotina incertae sedis</taxon>
        <taxon>Saitoella</taxon>
    </lineage>
</organism>
<dbReference type="AlphaFoldDB" id="A0A0E9NFB5"/>
<protein>
    <submittedName>
        <fullName evidence="1">Uncharacterized protein</fullName>
    </submittedName>
</protein>
<keyword evidence="2" id="KW-1185">Reference proteome</keyword>
<name>A0A0E9NFB5_SAICN</name>
<reference evidence="1 2" key="3">
    <citation type="journal article" date="2015" name="Genome Announc.">
        <title>Draft Genome Sequence of the Archiascomycetous Yeast Saitoella complicata.</title>
        <authorList>
            <person name="Yamauchi K."/>
            <person name="Kondo S."/>
            <person name="Hamamoto M."/>
            <person name="Takahashi Y."/>
            <person name="Ogura Y."/>
            <person name="Hayashi T."/>
            <person name="Nishida H."/>
        </authorList>
    </citation>
    <scope>NUCLEOTIDE SEQUENCE [LARGE SCALE GENOMIC DNA]</scope>
    <source>
        <strain evidence="1 2">NRRL Y-17804</strain>
    </source>
</reference>
<comment type="caution">
    <text evidence="1">The sequence shown here is derived from an EMBL/GenBank/DDBJ whole genome shotgun (WGS) entry which is preliminary data.</text>
</comment>